<dbReference type="AlphaFoldDB" id="A0A7S1KWL9"/>
<evidence type="ECO:0000256" key="1">
    <source>
        <dbReference type="SAM" id="MobiDB-lite"/>
    </source>
</evidence>
<name>A0A7S1KWL9_NEODS</name>
<feature type="compositionally biased region" description="Low complexity" evidence="1">
    <location>
        <begin position="411"/>
        <end position="444"/>
    </location>
</feature>
<keyword evidence="2" id="KW-0812">Transmembrane</keyword>
<accession>A0A7S1KWL9</accession>
<feature type="signal peptide" evidence="3">
    <location>
        <begin position="1"/>
        <end position="18"/>
    </location>
</feature>
<feature type="compositionally biased region" description="Polar residues" evidence="1">
    <location>
        <begin position="445"/>
        <end position="456"/>
    </location>
</feature>
<evidence type="ECO:0000256" key="3">
    <source>
        <dbReference type="SAM" id="SignalP"/>
    </source>
</evidence>
<organism evidence="4">
    <name type="scientific">Neobodo designis</name>
    <name type="common">Flagellated protozoan</name>
    <name type="synonym">Bodo designis</name>
    <dbReference type="NCBI Taxonomy" id="312471"/>
    <lineage>
        <taxon>Eukaryota</taxon>
        <taxon>Discoba</taxon>
        <taxon>Euglenozoa</taxon>
        <taxon>Kinetoplastea</taxon>
        <taxon>Metakinetoplastina</taxon>
        <taxon>Neobodonida</taxon>
        <taxon>Neobodo</taxon>
    </lineage>
</organism>
<dbReference type="EMBL" id="HBGF01000358">
    <property type="protein sequence ID" value="CAD9088101.1"/>
    <property type="molecule type" value="Transcribed_RNA"/>
</dbReference>
<feature type="chain" id="PRO_5031470740" evidence="3">
    <location>
        <begin position="19"/>
        <end position="601"/>
    </location>
</feature>
<sequence>MLRSVLLMLVAAASAAVAATYPLAQTSSRASFELIDLLRNDTFLVHHVYDAPGARVRFGVRRPEGSLRTRTTVSWLGNWSRYSFDGEWNDACDTEAAPAIATPEFAVALGVSMATGAASLSPSVAPSMQEVGTISVRGVQSRRWMARSVLVNVGAVHCRATVEWVVASDWSVSRVGGTLLHFSLDGTCGEDGAYPVLLHGNVFWMVPNTASADAFRPLGTCNASAPASPAVPSAPTAEPTAAPLQTAFPMPTLPSQFSAQILTTLVERRLSYNLFETFSWGAQRARATVAYSDGARTAIVDGSSGLAYTQSGNVGFKNMDTEPVLPDGRMKTRALFDTTTSCKKEVFNIRLVGTVNDLLLRTKVGGPKYMGRVFVRDKPAKYWRATSGTHRIAWFFEDENPPAIQTPAPPTEAGAGVPAPPTTTTAPQPSGTLAPSNATANTTAGTRRQTSASSSGAGRLLRVTVSGTGTTPFFTVHPFLQRGIVTPEGAREACREFLPEAPDECTDTAAYFHHVYDFASFVEVIDEAELTVPEVCSSEGGATIAAYPAADNCPPEMSPVSIFMMMLCASLFAGILAAAAMYLRMTGKQKKETPAGDLNLS</sequence>
<feature type="region of interest" description="Disordered" evidence="1">
    <location>
        <begin position="400"/>
        <end position="458"/>
    </location>
</feature>
<keyword evidence="3" id="KW-0732">Signal</keyword>
<reference evidence="4" key="1">
    <citation type="submission" date="2021-01" db="EMBL/GenBank/DDBJ databases">
        <authorList>
            <person name="Corre E."/>
            <person name="Pelletier E."/>
            <person name="Niang G."/>
            <person name="Scheremetjew M."/>
            <person name="Finn R."/>
            <person name="Kale V."/>
            <person name="Holt S."/>
            <person name="Cochrane G."/>
            <person name="Meng A."/>
            <person name="Brown T."/>
            <person name="Cohen L."/>
        </authorList>
    </citation>
    <scope>NUCLEOTIDE SEQUENCE</scope>
    <source>
        <strain evidence="4">CCAP 1951/1</strain>
    </source>
</reference>
<evidence type="ECO:0000256" key="2">
    <source>
        <dbReference type="SAM" id="Phobius"/>
    </source>
</evidence>
<protein>
    <submittedName>
        <fullName evidence="4">Uncharacterized protein</fullName>
    </submittedName>
</protein>
<keyword evidence="2" id="KW-0472">Membrane</keyword>
<evidence type="ECO:0000313" key="4">
    <source>
        <dbReference type="EMBL" id="CAD9088101.1"/>
    </source>
</evidence>
<proteinExistence type="predicted"/>
<gene>
    <name evidence="4" type="ORF">NDES1114_LOCUS264</name>
</gene>
<keyword evidence="2" id="KW-1133">Transmembrane helix</keyword>
<feature type="transmembrane region" description="Helical" evidence="2">
    <location>
        <begin position="562"/>
        <end position="583"/>
    </location>
</feature>